<evidence type="ECO:0000256" key="2">
    <source>
        <dbReference type="RuleBase" id="RU364082"/>
    </source>
</evidence>
<dbReference type="RefSeq" id="WP_074671074.1">
    <property type="nucleotide sequence ID" value="NZ_FNQG01000003.1"/>
</dbReference>
<dbReference type="Pfam" id="PF04321">
    <property type="entry name" value="RmlD_sub_bind"/>
    <property type="match status" value="1"/>
</dbReference>
<protein>
    <recommendedName>
        <fullName evidence="2">dTDP-4-dehydrorhamnose reductase</fullName>
        <ecNumber evidence="2">1.1.1.133</ecNumber>
    </recommendedName>
</protein>
<dbReference type="InterPro" id="IPR036291">
    <property type="entry name" value="NAD(P)-bd_dom_sf"/>
</dbReference>
<dbReference type="Gene3D" id="3.90.25.10">
    <property type="entry name" value="UDP-galactose 4-epimerase, domain 1"/>
    <property type="match status" value="1"/>
</dbReference>
<dbReference type="Gene3D" id="3.40.50.720">
    <property type="entry name" value="NAD(P)-binding Rossmann-like Domain"/>
    <property type="match status" value="1"/>
</dbReference>
<gene>
    <name evidence="4" type="ORF">SAMN05660648_00826</name>
</gene>
<name>A0A1H3WAF2_SELRU</name>
<dbReference type="FunFam" id="3.40.50.720:FF:000159">
    <property type="entry name" value="dTDP-4-dehydrorhamnose reductase"/>
    <property type="match status" value="1"/>
</dbReference>
<evidence type="ECO:0000313" key="4">
    <source>
        <dbReference type="EMBL" id="SDZ83960.1"/>
    </source>
</evidence>
<organism evidence="4 5">
    <name type="scientific">Selenomonas ruminantium</name>
    <dbReference type="NCBI Taxonomy" id="971"/>
    <lineage>
        <taxon>Bacteria</taxon>
        <taxon>Bacillati</taxon>
        <taxon>Bacillota</taxon>
        <taxon>Negativicutes</taxon>
        <taxon>Selenomonadales</taxon>
        <taxon>Selenomonadaceae</taxon>
        <taxon>Selenomonas</taxon>
    </lineage>
</organism>
<keyword evidence="2" id="KW-0521">NADP</keyword>
<evidence type="ECO:0000313" key="5">
    <source>
        <dbReference type="Proteomes" id="UP000183469"/>
    </source>
</evidence>
<dbReference type="GO" id="GO:0019305">
    <property type="term" value="P:dTDP-rhamnose biosynthetic process"/>
    <property type="evidence" value="ECO:0007669"/>
    <property type="project" value="UniProtKB-UniPathway"/>
</dbReference>
<reference evidence="4 5" key="1">
    <citation type="submission" date="2016-10" db="EMBL/GenBank/DDBJ databases">
        <authorList>
            <person name="de Groot N.N."/>
        </authorList>
    </citation>
    <scope>NUCLEOTIDE SEQUENCE [LARGE SCALE GENOMIC DNA]</scope>
    <source>
        <strain evidence="4 5">DSM 2872</strain>
    </source>
</reference>
<dbReference type="EMBL" id="FNQG01000003">
    <property type="protein sequence ID" value="SDZ83960.1"/>
    <property type="molecule type" value="Genomic_DNA"/>
</dbReference>
<dbReference type="GO" id="GO:0005829">
    <property type="term" value="C:cytosol"/>
    <property type="evidence" value="ECO:0007669"/>
    <property type="project" value="TreeGrafter"/>
</dbReference>
<dbReference type="InterPro" id="IPR029903">
    <property type="entry name" value="RmlD-like-bd"/>
</dbReference>
<comment type="function">
    <text evidence="2">Catalyzes the reduction of dTDP-6-deoxy-L-lyxo-4-hexulose to yield dTDP-L-rhamnose.</text>
</comment>
<dbReference type="OrthoDB" id="9803892at2"/>
<dbReference type="AlphaFoldDB" id="A0A1H3WAF2"/>
<keyword evidence="2" id="KW-0560">Oxidoreductase</keyword>
<feature type="domain" description="RmlD-like substrate binding" evidence="3">
    <location>
        <begin position="1"/>
        <end position="279"/>
    </location>
</feature>
<dbReference type="Proteomes" id="UP000183469">
    <property type="component" value="Unassembled WGS sequence"/>
</dbReference>
<comment type="pathway">
    <text evidence="2">Carbohydrate biosynthesis; dTDP-L-rhamnose biosynthesis.</text>
</comment>
<dbReference type="GO" id="GO:0008831">
    <property type="term" value="F:dTDP-4-dehydrorhamnose reductase activity"/>
    <property type="evidence" value="ECO:0007669"/>
    <property type="project" value="UniProtKB-EC"/>
</dbReference>
<dbReference type="PANTHER" id="PTHR10491">
    <property type="entry name" value="DTDP-4-DEHYDRORHAMNOSE REDUCTASE"/>
    <property type="match status" value="1"/>
</dbReference>
<sequence length="287" mass="31389">MKVLVTGVTGQLGHDCVNEFRCRGVEVQGVSSKDFSLTDGAAVEKYIKEYAPDVVLHGAAYTAVDKAEDEQETCMAVNAEGTRHIAKACAEIGAKMIYISTDYVFPGDGEEPYEPADVKGPQNVYGKSKLLGEQAVQELLQKYFIVRISWVFGINGKNFIRTMLNLAKTHKELTVVGDQIGSPTYTRDLAVLLADMAATEKYGVYHATNEGFCSWAEFAAEVFRQAGRDVTVTPVDSSAYPTKAVRPKNSRMSKAALVEAGFKPLPRWQDAVGRYLIELQSEAANLA</sequence>
<dbReference type="InterPro" id="IPR005913">
    <property type="entry name" value="dTDP_dehydrorham_reduct"/>
</dbReference>
<accession>A0A1H3WAF2</accession>
<dbReference type="NCBIfam" id="TIGR01214">
    <property type="entry name" value="rmlD"/>
    <property type="match status" value="1"/>
</dbReference>
<dbReference type="SUPFAM" id="SSF51735">
    <property type="entry name" value="NAD(P)-binding Rossmann-fold domains"/>
    <property type="match status" value="1"/>
</dbReference>
<evidence type="ECO:0000259" key="3">
    <source>
        <dbReference type="Pfam" id="PF04321"/>
    </source>
</evidence>
<comment type="similarity">
    <text evidence="1 2">Belongs to the dTDP-4-dehydrorhamnose reductase family.</text>
</comment>
<proteinExistence type="inferred from homology"/>
<dbReference type="UniPathway" id="UPA00124"/>
<dbReference type="EC" id="1.1.1.133" evidence="2"/>
<dbReference type="CDD" id="cd05254">
    <property type="entry name" value="dTDP_HR_like_SDR_e"/>
    <property type="match status" value="1"/>
</dbReference>
<dbReference type="PANTHER" id="PTHR10491:SF4">
    <property type="entry name" value="METHIONINE ADENOSYLTRANSFERASE 2 SUBUNIT BETA"/>
    <property type="match status" value="1"/>
</dbReference>
<evidence type="ECO:0000256" key="1">
    <source>
        <dbReference type="ARBA" id="ARBA00010944"/>
    </source>
</evidence>